<name>E7RFR0_9BACL</name>
<evidence type="ECO:0000256" key="1">
    <source>
        <dbReference type="SAM" id="Phobius"/>
    </source>
</evidence>
<accession>E7RFR0</accession>
<gene>
    <name evidence="2" type="ORF">GPDM_06530</name>
</gene>
<evidence type="ECO:0000313" key="2">
    <source>
        <dbReference type="EMBL" id="EGA90180.1"/>
    </source>
</evidence>
<protein>
    <submittedName>
        <fullName evidence="2">Uncharacterized protein</fullName>
    </submittedName>
</protein>
<keyword evidence="1" id="KW-1133">Transmembrane helix</keyword>
<evidence type="ECO:0000313" key="3">
    <source>
        <dbReference type="Proteomes" id="UP000003052"/>
    </source>
</evidence>
<feature type="transmembrane region" description="Helical" evidence="1">
    <location>
        <begin position="12"/>
        <end position="34"/>
    </location>
</feature>
<proteinExistence type="predicted"/>
<organism evidence="2 3">
    <name type="scientific">Planococcus donghaensis MPA1U2</name>
    <dbReference type="NCBI Taxonomy" id="933115"/>
    <lineage>
        <taxon>Bacteria</taxon>
        <taxon>Bacillati</taxon>
        <taxon>Bacillota</taxon>
        <taxon>Bacilli</taxon>
        <taxon>Bacillales</taxon>
        <taxon>Caryophanaceae</taxon>
        <taxon>Planococcus</taxon>
    </lineage>
</organism>
<dbReference type="Proteomes" id="UP000003052">
    <property type="component" value="Unassembled WGS sequence"/>
</dbReference>
<reference evidence="2 3" key="1">
    <citation type="journal article" date="2011" name="J. Bacteriol.">
        <title>The Draft Genome of Planococcus donghaensis MPA1U2 Reveals Nonsporulation Pathways Controlled by a Conserved Spo0A Regulon.</title>
        <authorList>
            <person name="Pearson M.D."/>
            <person name="Noller H.F."/>
        </authorList>
    </citation>
    <scope>NUCLEOTIDE SEQUENCE [LARGE SCALE GENOMIC DNA]</scope>
    <source>
        <strain evidence="2 3">MPA1U2</strain>
    </source>
</reference>
<keyword evidence="1" id="KW-0472">Membrane</keyword>
<keyword evidence="1" id="KW-0812">Transmembrane</keyword>
<sequence length="35" mass="4243">MQYENVEKLNRQGMIFVVFHTLLIFNFALDFGFFL</sequence>
<dbReference type="AlphaFoldDB" id="E7RFR0"/>
<dbReference type="EMBL" id="AEPB01000022">
    <property type="protein sequence ID" value="EGA90180.1"/>
    <property type="molecule type" value="Genomic_DNA"/>
</dbReference>
<comment type="caution">
    <text evidence="2">The sequence shown here is derived from an EMBL/GenBank/DDBJ whole genome shotgun (WGS) entry which is preliminary data.</text>
</comment>